<dbReference type="AlphaFoldDB" id="A0A4V2ZT45"/>
<organism evidence="1 2">
    <name type="scientific">Arthrobacter terricola</name>
    <dbReference type="NCBI Taxonomy" id="2547396"/>
    <lineage>
        <taxon>Bacteria</taxon>
        <taxon>Bacillati</taxon>
        <taxon>Actinomycetota</taxon>
        <taxon>Actinomycetes</taxon>
        <taxon>Micrococcales</taxon>
        <taxon>Micrococcaceae</taxon>
        <taxon>Arthrobacter</taxon>
    </lineage>
</organism>
<accession>A0A4V2ZT45</accession>
<proteinExistence type="predicted"/>
<protein>
    <submittedName>
        <fullName evidence="1">Uncharacterized protein</fullName>
    </submittedName>
</protein>
<keyword evidence="2" id="KW-1185">Reference proteome</keyword>
<comment type="caution">
    <text evidence="1">The sequence shown here is derived from an EMBL/GenBank/DDBJ whole genome shotgun (WGS) entry which is preliminary data.</text>
</comment>
<sequence length="122" mass="13796">MNKRILGDMRIFQTVFSDLNMKHEIVDGRYVYTYEGTDPYELEDAAFPKTIQLITAHTKEAVQEIEKAYGGCHNCYGKGYATQSSRAVARRMSWDTSGIKYCDCDRGKQLKAVIAKEAGDVL</sequence>
<dbReference type="Proteomes" id="UP000295511">
    <property type="component" value="Unassembled WGS sequence"/>
</dbReference>
<dbReference type="OrthoDB" id="9798081at2"/>
<evidence type="ECO:0000313" key="2">
    <source>
        <dbReference type="Proteomes" id="UP000295511"/>
    </source>
</evidence>
<dbReference type="RefSeq" id="WP_133204345.1">
    <property type="nucleotide sequence ID" value="NZ_SMRU01000012.1"/>
</dbReference>
<evidence type="ECO:0000313" key="1">
    <source>
        <dbReference type="EMBL" id="TDF95614.1"/>
    </source>
</evidence>
<gene>
    <name evidence="1" type="ORF">E1809_11345</name>
</gene>
<reference evidence="1 2" key="1">
    <citation type="submission" date="2019-03" db="EMBL/GenBank/DDBJ databases">
        <title>Whole genome sequence of Arthrobacter sp JH1-1.</title>
        <authorList>
            <person name="Trinh H.N."/>
        </authorList>
    </citation>
    <scope>NUCLEOTIDE SEQUENCE [LARGE SCALE GENOMIC DNA]</scope>
    <source>
        <strain evidence="1 2">JH1-1</strain>
    </source>
</reference>
<dbReference type="EMBL" id="SMRU01000012">
    <property type="protein sequence ID" value="TDF95614.1"/>
    <property type="molecule type" value="Genomic_DNA"/>
</dbReference>
<name>A0A4V2ZT45_9MICC</name>